<accession>A0A561TRV7</accession>
<keyword evidence="3" id="KW-1185">Reference proteome</keyword>
<dbReference type="OrthoDB" id="4217969at2"/>
<organism evidence="2 3">
    <name type="scientific">Streptomyces capillispiralis</name>
    <dbReference type="NCBI Taxonomy" id="68182"/>
    <lineage>
        <taxon>Bacteria</taxon>
        <taxon>Bacillati</taxon>
        <taxon>Actinomycetota</taxon>
        <taxon>Actinomycetes</taxon>
        <taxon>Kitasatosporales</taxon>
        <taxon>Streptomycetaceae</taxon>
        <taxon>Streptomyces</taxon>
    </lineage>
</organism>
<gene>
    <name evidence="2" type="ORF">FHX78_116886</name>
</gene>
<feature type="compositionally biased region" description="Basic residues" evidence="1">
    <location>
        <begin position="193"/>
        <end position="214"/>
    </location>
</feature>
<evidence type="ECO:0000256" key="1">
    <source>
        <dbReference type="SAM" id="MobiDB-lite"/>
    </source>
</evidence>
<dbReference type="Proteomes" id="UP000316603">
    <property type="component" value="Unassembled WGS sequence"/>
</dbReference>
<sequence>MSAGTSTQKPAWPQEPLVGPWFVEALNEGLARSVTRLTRPAPAPRHGAPEPHGTLTGPEAVHGLPDPRGLSYTGRHTFADPFTAKVMAAYTEALDSVLGRAERADPRLGRALLRHGAHTLAEASGLVCRTPDGVECPAERPLEPERAAEMGTLLMECAALVALGDGSPHTGSRAADLIRHLGTSVRRTPGPARTRRAASRSRTSTKVHSRNIGS</sequence>
<comment type="caution">
    <text evidence="2">The sequence shown here is derived from an EMBL/GenBank/DDBJ whole genome shotgun (WGS) entry which is preliminary data.</text>
</comment>
<reference evidence="2 3" key="1">
    <citation type="submission" date="2019-06" db="EMBL/GenBank/DDBJ databases">
        <title>Sequencing the genomes of 1000 actinobacteria strains.</title>
        <authorList>
            <person name="Klenk H.-P."/>
        </authorList>
    </citation>
    <scope>NUCLEOTIDE SEQUENCE [LARGE SCALE GENOMIC DNA]</scope>
    <source>
        <strain evidence="2 3">DSM 41695</strain>
    </source>
</reference>
<dbReference type="EMBL" id="VIWV01000001">
    <property type="protein sequence ID" value="TWF89839.1"/>
    <property type="molecule type" value="Genomic_DNA"/>
</dbReference>
<dbReference type="AlphaFoldDB" id="A0A561TRV7"/>
<evidence type="ECO:0000313" key="3">
    <source>
        <dbReference type="Proteomes" id="UP000316603"/>
    </source>
</evidence>
<feature type="region of interest" description="Disordered" evidence="1">
    <location>
        <begin position="183"/>
        <end position="214"/>
    </location>
</feature>
<evidence type="ECO:0000313" key="2">
    <source>
        <dbReference type="EMBL" id="TWF89839.1"/>
    </source>
</evidence>
<name>A0A561TRV7_9ACTN</name>
<feature type="region of interest" description="Disordered" evidence="1">
    <location>
        <begin position="39"/>
        <end position="66"/>
    </location>
</feature>
<protein>
    <submittedName>
        <fullName evidence="2">Uncharacterized protein</fullName>
    </submittedName>
</protein>
<proteinExistence type="predicted"/>
<dbReference type="RefSeq" id="WP_145871338.1">
    <property type="nucleotide sequence ID" value="NZ_BNCE01000022.1"/>
</dbReference>